<evidence type="ECO:0000256" key="1">
    <source>
        <dbReference type="SAM" id="MobiDB-lite"/>
    </source>
</evidence>
<accession>A0A239BS62</accession>
<keyword evidence="2" id="KW-0472">Membrane</keyword>
<dbReference type="AlphaFoldDB" id="A0A239BS62"/>
<feature type="compositionally biased region" description="Basic residues" evidence="1">
    <location>
        <begin position="1"/>
        <end position="12"/>
    </location>
</feature>
<reference evidence="3 4" key="1">
    <citation type="submission" date="2017-06" db="EMBL/GenBank/DDBJ databases">
        <authorList>
            <person name="Kim H.J."/>
            <person name="Triplett B.A."/>
        </authorList>
    </citation>
    <scope>NUCLEOTIDE SEQUENCE [LARGE SCALE GENOMIC DNA]</scope>
    <source>
        <strain evidence="3 4">CGMCC 4.2132</strain>
    </source>
</reference>
<dbReference type="Proteomes" id="UP000198282">
    <property type="component" value="Unassembled WGS sequence"/>
</dbReference>
<dbReference type="RefSeq" id="WP_143653121.1">
    <property type="nucleotide sequence ID" value="NZ_FZOD01000004.1"/>
</dbReference>
<evidence type="ECO:0000313" key="3">
    <source>
        <dbReference type="EMBL" id="SNS10519.1"/>
    </source>
</evidence>
<dbReference type="OrthoDB" id="3421991at2"/>
<keyword evidence="4" id="KW-1185">Reference proteome</keyword>
<protein>
    <submittedName>
        <fullName evidence="3">Uncharacterized protein</fullName>
    </submittedName>
</protein>
<keyword evidence="2" id="KW-0812">Transmembrane</keyword>
<sequence length="295" mass="31576">MSTPPRRRRRSPVRSTQAVKEPQEPKAAKEPRRAKKPKEPWSVPRLEEWGLSRLQQRLVVGVGSVVGVVVAVVGFILAVNAIGSTYVPERAASSAIGSQPRPDTYKGWVSPKLFAPIAQSEADPKPLTLKDVFAEKTLKGDRITLQLAGTHLDADCATAVWGQELVDLLAEGGCTQAARGIYTSSDGRYVAQYTLLNLRDTASADALVQTLTTLHRGGWVQILEADKAVFPVGGHTEGSGHAMGHYVGLVWYGRADGADPGPRDDFLSLGLTVRGAEKAVFRRVVAADPSAAPAP</sequence>
<feature type="transmembrane region" description="Helical" evidence="2">
    <location>
        <begin position="58"/>
        <end position="79"/>
    </location>
</feature>
<keyword evidence="2" id="KW-1133">Transmembrane helix</keyword>
<organism evidence="3 4">
    <name type="scientific">Streptosporangium subroseum</name>
    <dbReference type="NCBI Taxonomy" id="106412"/>
    <lineage>
        <taxon>Bacteria</taxon>
        <taxon>Bacillati</taxon>
        <taxon>Actinomycetota</taxon>
        <taxon>Actinomycetes</taxon>
        <taxon>Streptosporangiales</taxon>
        <taxon>Streptosporangiaceae</taxon>
        <taxon>Streptosporangium</taxon>
    </lineage>
</organism>
<feature type="compositionally biased region" description="Basic and acidic residues" evidence="1">
    <location>
        <begin position="21"/>
        <end position="31"/>
    </location>
</feature>
<dbReference type="EMBL" id="FZOD01000004">
    <property type="protein sequence ID" value="SNS10519.1"/>
    <property type="molecule type" value="Genomic_DNA"/>
</dbReference>
<proteinExistence type="predicted"/>
<evidence type="ECO:0000313" key="4">
    <source>
        <dbReference type="Proteomes" id="UP000198282"/>
    </source>
</evidence>
<name>A0A239BS62_9ACTN</name>
<feature type="region of interest" description="Disordered" evidence="1">
    <location>
        <begin position="1"/>
        <end position="41"/>
    </location>
</feature>
<evidence type="ECO:0000256" key="2">
    <source>
        <dbReference type="SAM" id="Phobius"/>
    </source>
</evidence>
<gene>
    <name evidence="3" type="ORF">SAMN05216276_100493</name>
</gene>